<dbReference type="PANTHER" id="PTHR47592">
    <property type="entry name" value="PBF68 PROTEIN"/>
    <property type="match status" value="1"/>
</dbReference>
<dbReference type="GO" id="GO:0003676">
    <property type="term" value="F:nucleic acid binding"/>
    <property type="evidence" value="ECO:0007669"/>
    <property type="project" value="InterPro"/>
</dbReference>
<dbReference type="Gramene" id="PRQ16367">
    <property type="protein sequence ID" value="PRQ16367"/>
    <property type="gene ID" value="RchiOBHm_Chr7g0183451"/>
</dbReference>
<gene>
    <name evidence="4" type="ORF">RchiOBHm_Chr7g0183451</name>
</gene>
<dbReference type="GO" id="GO:0008270">
    <property type="term" value="F:zinc ion binding"/>
    <property type="evidence" value="ECO:0007669"/>
    <property type="project" value="UniProtKB-KW"/>
</dbReference>
<dbReference type="GO" id="GO:0003964">
    <property type="term" value="F:RNA-directed DNA polymerase activity"/>
    <property type="evidence" value="ECO:0007669"/>
    <property type="project" value="UniProtKB-KW"/>
</dbReference>
<reference evidence="4 5" key="1">
    <citation type="journal article" date="2018" name="Nat. Genet.">
        <title>The Rosa genome provides new insights in the design of modern roses.</title>
        <authorList>
            <person name="Bendahmane M."/>
        </authorList>
    </citation>
    <scope>NUCLEOTIDE SEQUENCE [LARGE SCALE GENOMIC DNA]</scope>
    <source>
        <strain evidence="5">cv. Old Blush</strain>
    </source>
</reference>
<keyword evidence="1" id="KW-0863">Zinc-finger</keyword>
<evidence type="ECO:0000259" key="3">
    <source>
        <dbReference type="PROSITE" id="PS50158"/>
    </source>
</evidence>
<protein>
    <submittedName>
        <fullName evidence="4">Putative RNA-directed DNA polymerase</fullName>
        <ecNumber evidence="4">2.7.7.49</ecNumber>
    </submittedName>
</protein>
<dbReference type="Pfam" id="PF22936">
    <property type="entry name" value="Pol_BBD"/>
    <property type="match status" value="1"/>
</dbReference>
<evidence type="ECO:0000313" key="4">
    <source>
        <dbReference type="EMBL" id="PRQ16367.1"/>
    </source>
</evidence>
<dbReference type="PANTHER" id="PTHR47592:SF27">
    <property type="entry name" value="OS08G0421700 PROTEIN"/>
    <property type="match status" value="1"/>
</dbReference>
<dbReference type="EMBL" id="PDCK01000045">
    <property type="protein sequence ID" value="PRQ16367.1"/>
    <property type="molecule type" value="Genomic_DNA"/>
</dbReference>
<dbReference type="Gene3D" id="4.10.60.10">
    <property type="entry name" value="Zinc finger, CCHC-type"/>
    <property type="match status" value="1"/>
</dbReference>
<organism evidence="4 5">
    <name type="scientific">Rosa chinensis</name>
    <name type="common">China rose</name>
    <dbReference type="NCBI Taxonomy" id="74649"/>
    <lineage>
        <taxon>Eukaryota</taxon>
        <taxon>Viridiplantae</taxon>
        <taxon>Streptophyta</taxon>
        <taxon>Embryophyta</taxon>
        <taxon>Tracheophyta</taxon>
        <taxon>Spermatophyta</taxon>
        <taxon>Magnoliopsida</taxon>
        <taxon>eudicotyledons</taxon>
        <taxon>Gunneridae</taxon>
        <taxon>Pentapetalae</taxon>
        <taxon>rosids</taxon>
        <taxon>fabids</taxon>
        <taxon>Rosales</taxon>
        <taxon>Rosaceae</taxon>
        <taxon>Rosoideae</taxon>
        <taxon>Rosoideae incertae sedis</taxon>
        <taxon>Rosa</taxon>
    </lineage>
</organism>
<feature type="region of interest" description="Disordered" evidence="2">
    <location>
        <begin position="62"/>
        <end position="81"/>
    </location>
</feature>
<evidence type="ECO:0000256" key="2">
    <source>
        <dbReference type="SAM" id="MobiDB-lite"/>
    </source>
</evidence>
<keyword evidence="1" id="KW-0862">Zinc</keyword>
<name>A0A2P6P357_ROSCH</name>
<dbReference type="SUPFAM" id="SSF57756">
    <property type="entry name" value="Retrovirus zinc finger-like domains"/>
    <property type="match status" value="1"/>
</dbReference>
<dbReference type="AlphaFoldDB" id="A0A2P6P357"/>
<evidence type="ECO:0000313" key="5">
    <source>
        <dbReference type="Proteomes" id="UP000238479"/>
    </source>
</evidence>
<keyword evidence="4" id="KW-0548">Nucleotidyltransferase</keyword>
<accession>A0A2P6P357</accession>
<dbReference type="InterPro" id="IPR001878">
    <property type="entry name" value="Znf_CCHC"/>
</dbReference>
<dbReference type="Proteomes" id="UP000238479">
    <property type="component" value="Chromosome 7"/>
</dbReference>
<proteinExistence type="predicted"/>
<dbReference type="OMA" id="TANDEEC"/>
<dbReference type="STRING" id="74649.A0A2P6P357"/>
<sequence>MMTKRHSSGISSPFPPVDVTLRFWGEPRKSLAISLEDVKAALSSRELKKKVLENLNDNQDHGLVVRGREESSNRGSSRSKSRIRKGTCHYCHKEGHWKPECPRLKHRGKYSEKSSGDDANYVDDESTTFDFTLFAGDFSVNAWLLDSGCSHHMCFNRDWFDNYQSIDGRSVFMGDNTPNKVMGIGTVRIKMHDEIIKTLTKVRHVPDLKNNLISLGTLDLQGYKYSSQGGVLRVSKGALVVIQGKLICHNLYVLQGSTIIGASSVASLSNPNSDFGTCLFFFCFVCYC</sequence>
<keyword evidence="1" id="KW-0479">Metal-binding</keyword>
<keyword evidence="4" id="KW-0695">RNA-directed DNA polymerase</keyword>
<dbReference type="PROSITE" id="PS50158">
    <property type="entry name" value="ZF_CCHC"/>
    <property type="match status" value="1"/>
</dbReference>
<comment type="caution">
    <text evidence="4">The sequence shown here is derived from an EMBL/GenBank/DDBJ whole genome shotgun (WGS) entry which is preliminary data.</text>
</comment>
<dbReference type="InterPro" id="IPR054722">
    <property type="entry name" value="PolX-like_BBD"/>
</dbReference>
<feature type="domain" description="CCHC-type" evidence="3">
    <location>
        <begin position="88"/>
        <end position="103"/>
    </location>
</feature>
<dbReference type="EC" id="2.7.7.49" evidence="4"/>
<keyword evidence="4" id="KW-0808">Transferase</keyword>
<keyword evidence="5" id="KW-1185">Reference proteome</keyword>
<evidence type="ECO:0000256" key="1">
    <source>
        <dbReference type="PROSITE-ProRule" id="PRU00047"/>
    </source>
</evidence>
<dbReference type="InterPro" id="IPR036875">
    <property type="entry name" value="Znf_CCHC_sf"/>
</dbReference>